<gene>
    <name evidence="2" type="ORF">ACFS29_03570</name>
</gene>
<accession>A0ABW5ZQH8</accession>
<keyword evidence="1" id="KW-0472">Membrane</keyword>
<feature type="transmembrane region" description="Helical" evidence="1">
    <location>
        <begin position="71"/>
        <end position="96"/>
    </location>
</feature>
<comment type="caution">
    <text evidence="2">The sequence shown here is derived from an EMBL/GenBank/DDBJ whole genome shotgun (WGS) entry which is preliminary data.</text>
</comment>
<evidence type="ECO:0000256" key="1">
    <source>
        <dbReference type="SAM" id="Phobius"/>
    </source>
</evidence>
<dbReference type="Proteomes" id="UP001597548">
    <property type="component" value="Unassembled WGS sequence"/>
</dbReference>
<evidence type="ECO:0000313" key="2">
    <source>
        <dbReference type="EMBL" id="MFD2914705.1"/>
    </source>
</evidence>
<proteinExistence type="predicted"/>
<protein>
    <recommendedName>
        <fullName evidence="4">Integral membrane protein</fullName>
    </recommendedName>
</protein>
<evidence type="ECO:0008006" key="4">
    <source>
        <dbReference type="Google" id="ProtNLM"/>
    </source>
</evidence>
<dbReference type="RefSeq" id="WP_194507619.1">
    <property type="nucleotide sequence ID" value="NZ_JADILU010000003.1"/>
</dbReference>
<dbReference type="EMBL" id="JBHUOS010000001">
    <property type="protein sequence ID" value="MFD2914705.1"/>
    <property type="molecule type" value="Genomic_DNA"/>
</dbReference>
<feature type="transmembrane region" description="Helical" evidence="1">
    <location>
        <begin position="12"/>
        <end position="32"/>
    </location>
</feature>
<reference evidence="3" key="1">
    <citation type="journal article" date="2019" name="Int. J. Syst. Evol. Microbiol.">
        <title>The Global Catalogue of Microorganisms (GCM) 10K type strain sequencing project: providing services to taxonomists for standard genome sequencing and annotation.</title>
        <authorList>
            <consortium name="The Broad Institute Genomics Platform"/>
            <consortium name="The Broad Institute Genome Sequencing Center for Infectious Disease"/>
            <person name="Wu L."/>
            <person name="Ma J."/>
        </authorList>
    </citation>
    <scope>NUCLEOTIDE SEQUENCE [LARGE SCALE GENOMIC DNA]</scope>
    <source>
        <strain evidence="3">KCTC 32514</strain>
    </source>
</reference>
<sequence length="135" mass="16067">MHLDQARLLLDFGLVVLIWMVQLLIYPSFKYFSPSALLKWHKRYTFYMALIVMPLMLGQFVIYAIQLYLEYSIFNVFGMLVVITLWLSTFLQFVPLHQNISNDSFSENTLKLLVSRNWIRVVLWSGLFVWSCIEF</sequence>
<feature type="transmembrane region" description="Helical" evidence="1">
    <location>
        <begin position="44"/>
        <end position="65"/>
    </location>
</feature>
<evidence type="ECO:0000313" key="3">
    <source>
        <dbReference type="Proteomes" id="UP001597548"/>
    </source>
</evidence>
<keyword evidence="3" id="KW-1185">Reference proteome</keyword>
<name>A0ABW5ZQH8_9FLAO</name>
<keyword evidence="1" id="KW-0812">Transmembrane</keyword>
<keyword evidence="1" id="KW-1133">Transmembrane helix</keyword>
<organism evidence="2 3">
    <name type="scientific">Psychroserpens luteus</name>
    <dbReference type="NCBI Taxonomy" id="1434066"/>
    <lineage>
        <taxon>Bacteria</taxon>
        <taxon>Pseudomonadati</taxon>
        <taxon>Bacteroidota</taxon>
        <taxon>Flavobacteriia</taxon>
        <taxon>Flavobacteriales</taxon>
        <taxon>Flavobacteriaceae</taxon>
        <taxon>Psychroserpens</taxon>
    </lineage>
</organism>